<keyword evidence="1" id="KW-0812">Transmembrane</keyword>
<feature type="transmembrane region" description="Helical" evidence="1">
    <location>
        <begin position="20"/>
        <end position="40"/>
    </location>
</feature>
<dbReference type="RefSeq" id="WP_275115465.1">
    <property type="nucleotide sequence ID" value="NZ_CP118942.1"/>
</dbReference>
<dbReference type="EMBL" id="CP118942">
    <property type="protein sequence ID" value="WEE24629.1"/>
    <property type="molecule type" value="Genomic_DNA"/>
</dbReference>
<proteinExistence type="predicted"/>
<dbReference type="AlphaFoldDB" id="A0AAX3P1U6"/>
<keyword evidence="1" id="KW-1133">Transmembrane helix</keyword>
<evidence type="ECO:0000313" key="2">
    <source>
        <dbReference type="EMBL" id="WEE24629.1"/>
    </source>
</evidence>
<keyword evidence="1" id="KW-0472">Membrane</keyword>
<dbReference type="Proteomes" id="UP001214666">
    <property type="component" value="Chromosome"/>
</dbReference>
<accession>A0AAX3P1U6</accession>
<organism evidence="2 3">
    <name type="scientific">Aeromonas hydrophila</name>
    <dbReference type="NCBI Taxonomy" id="644"/>
    <lineage>
        <taxon>Bacteria</taxon>
        <taxon>Pseudomonadati</taxon>
        <taxon>Pseudomonadota</taxon>
        <taxon>Gammaproteobacteria</taxon>
        <taxon>Aeromonadales</taxon>
        <taxon>Aeromonadaceae</taxon>
        <taxon>Aeromonas</taxon>
    </lineage>
</organism>
<gene>
    <name evidence="2" type="ORF">PY771_13160</name>
</gene>
<sequence length="170" mass="19797">MFFKQVKHDYGWGTGRGQFALPFLVGLAYIVFIFYLHSFFEIKIADNYETSVTSLKLNSLLFRLMPQFSVIELMIKQPSLFLTGYGSGHVAELFGRVLHNFYLQLLFDNGAIFWVVVLLAIGYFFAVAKCNVYLTFTILITNYLFDNVYMFVFTFFIFLCLLWNNVNASR</sequence>
<name>A0AAX3P1U6_AERHY</name>
<protein>
    <submittedName>
        <fullName evidence="2">Uncharacterized protein</fullName>
    </submittedName>
</protein>
<evidence type="ECO:0000313" key="3">
    <source>
        <dbReference type="Proteomes" id="UP001214666"/>
    </source>
</evidence>
<feature type="transmembrane region" description="Helical" evidence="1">
    <location>
        <begin position="148"/>
        <end position="166"/>
    </location>
</feature>
<evidence type="ECO:0000256" key="1">
    <source>
        <dbReference type="SAM" id="Phobius"/>
    </source>
</evidence>
<reference evidence="2" key="1">
    <citation type="submission" date="2023-02" db="EMBL/GenBank/DDBJ databases">
        <title>The sequence of Aeromonas hydrophila K533.</title>
        <authorList>
            <person name="Luo X."/>
        </authorList>
    </citation>
    <scope>NUCLEOTIDE SEQUENCE</scope>
    <source>
        <strain evidence="2">K533</strain>
    </source>
</reference>
<feature type="transmembrane region" description="Helical" evidence="1">
    <location>
        <begin position="106"/>
        <end position="128"/>
    </location>
</feature>